<accession>A0A0A9Z868</accession>
<dbReference type="Pfam" id="PF03092">
    <property type="entry name" value="BT1"/>
    <property type="match status" value="1"/>
</dbReference>
<dbReference type="PANTHER" id="PTHR31585">
    <property type="entry name" value="FOLATE-BIOPTERIN TRANSPORTER 1, CHLOROPLASTIC"/>
    <property type="match status" value="1"/>
</dbReference>
<evidence type="ECO:0000256" key="7">
    <source>
        <dbReference type="SAM" id="Phobius"/>
    </source>
</evidence>
<dbReference type="InterPro" id="IPR039309">
    <property type="entry name" value="BT1"/>
</dbReference>
<protein>
    <submittedName>
        <fullName evidence="8">Autophagy-related protein 22-2</fullName>
    </submittedName>
</protein>
<evidence type="ECO:0000256" key="4">
    <source>
        <dbReference type="ARBA" id="ARBA00022692"/>
    </source>
</evidence>
<feature type="transmembrane region" description="Helical" evidence="7">
    <location>
        <begin position="32"/>
        <end position="57"/>
    </location>
</feature>
<comment type="subcellular location">
    <subcellularLocation>
        <location evidence="1">Membrane</location>
        <topology evidence="1">Multi-pass membrane protein</topology>
    </subcellularLocation>
</comment>
<keyword evidence="6 7" id="KW-0472">Membrane</keyword>
<keyword evidence="4 7" id="KW-0812">Transmembrane</keyword>
<dbReference type="SUPFAM" id="SSF103473">
    <property type="entry name" value="MFS general substrate transporter"/>
    <property type="match status" value="1"/>
</dbReference>
<keyword evidence="5 7" id="KW-1133">Transmembrane helix</keyword>
<gene>
    <name evidence="8" type="primary">atg22-2</name>
    <name evidence="8" type="ORF">CM83_36330</name>
</gene>
<sequence length="110" mass="12373">MCVTTFIQMVASLFDIVIMKRWNVKIGIPDSVLYILGPAIVYQICYMLSFMPMTILMARLCPRGSESMVYSLMAGFSNLGQTMSGAIGSILMYYVWPIKSDLPCDFHNLP</sequence>
<evidence type="ECO:0000256" key="3">
    <source>
        <dbReference type="ARBA" id="ARBA00022448"/>
    </source>
</evidence>
<evidence type="ECO:0000256" key="5">
    <source>
        <dbReference type="ARBA" id="ARBA00022989"/>
    </source>
</evidence>
<evidence type="ECO:0000256" key="2">
    <source>
        <dbReference type="ARBA" id="ARBA00007015"/>
    </source>
</evidence>
<reference evidence="8" key="1">
    <citation type="journal article" date="2014" name="PLoS ONE">
        <title>Transcriptome-Based Identification of ABC Transporters in the Western Tarnished Plant Bug Lygus hesperus.</title>
        <authorList>
            <person name="Hull J.J."/>
            <person name="Chaney K."/>
            <person name="Geib S.M."/>
            <person name="Fabrick J.A."/>
            <person name="Brent C.S."/>
            <person name="Walsh D."/>
            <person name="Lavine L.C."/>
        </authorList>
    </citation>
    <scope>NUCLEOTIDE SEQUENCE</scope>
</reference>
<organism evidence="8">
    <name type="scientific">Lygus hesperus</name>
    <name type="common">Western plant bug</name>
    <dbReference type="NCBI Taxonomy" id="30085"/>
    <lineage>
        <taxon>Eukaryota</taxon>
        <taxon>Metazoa</taxon>
        <taxon>Ecdysozoa</taxon>
        <taxon>Arthropoda</taxon>
        <taxon>Hexapoda</taxon>
        <taxon>Insecta</taxon>
        <taxon>Pterygota</taxon>
        <taxon>Neoptera</taxon>
        <taxon>Paraneoptera</taxon>
        <taxon>Hemiptera</taxon>
        <taxon>Heteroptera</taxon>
        <taxon>Panheteroptera</taxon>
        <taxon>Cimicomorpha</taxon>
        <taxon>Miridae</taxon>
        <taxon>Mirini</taxon>
        <taxon>Lygus</taxon>
    </lineage>
</organism>
<proteinExistence type="inferred from homology"/>
<evidence type="ECO:0000313" key="8">
    <source>
        <dbReference type="EMBL" id="JAG39553.1"/>
    </source>
</evidence>
<keyword evidence="3" id="KW-0813">Transport</keyword>
<dbReference type="GO" id="GO:0016020">
    <property type="term" value="C:membrane"/>
    <property type="evidence" value="ECO:0007669"/>
    <property type="project" value="UniProtKB-SubCell"/>
</dbReference>
<dbReference type="InterPro" id="IPR036259">
    <property type="entry name" value="MFS_trans_sf"/>
</dbReference>
<comment type="similarity">
    <text evidence="2">Belongs to the major facilitator superfamily. Folate-biopterin transporter (TC 2.A.71) family.</text>
</comment>
<evidence type="ECO:0000256" key="1">
    <source>
        <dbReference type="ARBA" id="ARBA00004141"/>
    </source>
</evidence>
<evidence type="ECO:0000256" key="6">
    <source>
        <dbReference type="ARBA" id="ARBA00023136"/>
    </source>
</evidence>
<dbReference type="EMBL" id="GBHO01004051">
    <property type="protein sequence ID" value="JAG39553.1"/>
    <property type="molecule type" value="Transcribed_RNA"/>
</dbReference>
<dbReference type="AlphaFoldDB" id="A0A0A9Z868"/>
<reference evidence="8" key="2">
    <citation type="submission" date="2014-07" db="EMBL/GenBank/DDBJ databases">
        <authorList>
            <person name="Hull J."/>
        </authorList>
    </citation>
    <scope>NUCLEOTIDE SEQUENCE</scope>
</reference>
<feature type="transmembrane region" description="Helical" evidence="7">
    <location>
        <begin position="69"/>
        <end position="96"/>
    </location>
</feature>
<dbReference type="PANTHER" id="PTHR31585:SF51">
    <property type="entry name" value="TRANSPORTER, PUTATIVE-RELATED"/>
    <property type="match status" value="1"/>
</dbReference>
<name>A0A0A9Z868_LYGHE</name>